<keyword evidence="1" id="KW-0812">Transmembrane</keyword>
<name>A0A9P6IVP5_MORAP</name>
<evidence type="ECO:0000256" key="1">
    <source>
        <dbReference type="SAM" id="Phobius"/>
    </source>
</evidence>
<organism evidence="2 3">
    <name type="scientific">Mortierella alpina</name>
    <name type="common">Oleaginous fungus</name>
    <name type="synonym">Mortierella renispora</name>
    <dbReference type="NCBI Taxonomy" id="64518"/>
    <lineage>
        <taxon>Eukaryota</taxon>
        <taxon>Fungi</taxon>
        <taxon>Fungi incertae sedis</taxon>
        <taxon>Mucoromycota</taxon>
        <taxon>Mortierellomycotina</taxon>
        <taxon>Mortierellomycetes</taxon>
        <taxon>Mortierellales</taxon>
        <taxon>Mortierellaceae</taxon>
        <taxon>Mortierella</taxon>
    </lineage>
</organism>
<keyword evidence="1" id="KW-1133">Transmembrane helix</keyword>
<gene>
    <name evidence="2" type="ORF">BGZ70_001904</name>
</gene>
<keyword evidence="1" id="KW-0472">Membrane</keyword>
<dbReference type="EMBL" id="JAAAHY010001443">
    <property type="protein sequence ID" value="KAF9949175.1"/>
    <property type="molecule type" value="Genomic_DNA"/>
</dbReference>
<reference evidence="2" key="1">
    <citation type="journal article" date="2020" name="Fungal Divers.">
        <title>Resolving the Mortierellaceae phylogeny through synthesis of multi-gene phylogenetics and phylogenomics.</title>
        <authorList>
            <person name="Vandepol N."/>
            <person name="Liber J."/>
            <person name="Desiro A."/>
            <person name="Na H."/>
            <person name="Kennedy M."/>
            <person name="Barry K."/>
            <person name="Grigoriev I.V."/>
            <person name="Miller A.N."/>
            <person name="O'Donnell K."/>
            <person name="Stajich J.E."/>
            <person name="Bonito G."/>
        </authorList>
    </citation>
    <scope>NUCLEOTIDE SEQUENCE</scope>
    <source>
        <strain evidence="2">CK1249</strain>
    </source>
</reference>
<evidence type="ECO:0000313" key="3">
    <source>
        <dbReference type="Proteomes" id="UP000738359"/>
    </source>
</evidence>
<keyword evidence="3" id="KW-1185">Reference proteome</keyword>
<evidence type="ECO:0000313" key="2">
    <source>
        <dbReference type="EMBL" id="KAF9949175.1"/>
    </source>
</evidence>
<accession>A0A9P6IVP5</accession>
<comment type="caution">
    <text evidence="2">The sequence shown here is derived from an EMBL/GenBank/DDBJ whole genome shotgun (WGS) entry which is preliminary data.</text>
</comment>
<proteinExistence type="predicted"/>
<feature type="transmembrane region" description="Helical" evidence="1">
    <location>
        <begin position="393"/>
        <end position="411"/>
    </location>
</feature>
<dbReference type="Proteomes" id="UP000738359">
    <property type="component" value="Unassembled WGS sequence"/>
</dbReference>
<protein>
    <submittedName>
        <fullName evidence="2">Uncharacterized protein</fullName>
    </submittedName>
</protein>
<dbReference type="AlphaFoldDB" id="A0A9P6IVP5"/>
<feature type="transmembrane region" description="Helical" evidence="1">
    <location>
        <begin position="361"/>
        <end position="381"/>
    </location>
</feature>
<dbReference type="OrthoDB" id="2322210at2759"/>
<sequence>MASATYTSVVTKSTIPSLYAFYKDRLSKEFLPHDSLSTLWFNYKNHFRTEQIVALSQHRPINIKWLLEPAPEKDLTSAIAAEAVKPLKAHGARARSNEEAERICDLVYTGLKAFSQRIFNDDSISNDSGSNSSKRNSLSANNLSAMHAPHVFEYFSYLPIVAAIHCIGDIASSSPYWWYANQVATLVLVTDAITEYNSQERTAPYGAVFQAMTADLLYDLRQFENVFQTVTSFSLTAVQGIPSVIDAGFWEYDSDLEHPIDQISGSEQNAALCLFRKMFLRCNDPFTLTVLACPQTVETSRRLYRYLRECKRVTSQLQANATIVCSCETSICSRPKLDKVTTDVCYSITPDGLPCYRRREVIAVCLTWFVSVLATFFGLATNPEIVEKYNVDPAGTASLVILFMGLVVSGYKMLRTDLWSWFDFVRGRYISKEFHDCRVPVDHATIVRLLNDDRRHFAPLVLRTKNSFLLGDRQGSFKFDIDISMEDLRNAGMMNYTDGNHYYLFDPFRGGRDGLALYRVLQISAGVYHVDDEAVQKVKPIRIATITGKIV</sequence>